<protein>
    <recommendedName>
        <fullName evidence="1">Mitochondrial import inner membrane translocase subunit TIM50</fullName>
    </recommendedName>
</protein>
<evidence type="ECO:0000313" key="5">
    <source>
        <dbReference type="Proteomes" id="UP000247702"/>
    </source>
</evidence>
<evidence type="ECO:0000313" key="4">
    <source>
        <dbReference type="EMBL" id="GBB95892.1"/>
    </source>
</evidence>
<dbReference type="InterPro" id="IPR023214">
    <property type="entry name" value="HAD_sf"/>
</dbReference>
<comment type="function">
    <text evidence="1">Essential component of the TIM23 complex, a complex that mediates the translocation of transit peptide-containing proteins across the mitochondrial inner membrane.</text>
</comment>
<organism evidence="4 5">
    <name type="scientific">Rhizophagus clarus</name>
    <dbReference type="NCBI Taxonomy" id="94130"/>
    <lineage>
        <taxon>Eukaryota</taxon>
        <taxon>Fungi</taxon>
        <taxon>Fungi incertae sedis</taxon>
        <taxon>Mucoromycota</taxon>
        <taxon>Glomeromycotina</taxon>
        <taxon>Glomeromycetes</taxon>
        <taxon>Glomerales</taxon>
        <taxon>Glomeraceae</taxon>
        <taxon>Rhizophagus</taxon>
    </lineage>
</organism>
<dbReference type="InterPro" id="IPR050365">
    <property type="entry name" value="TIM50"/>
</dbReference>
<dbReference type="Proteomes" id="UP000247702">
    <property type="component" value="Unassembled WGS sequence"/>
</dbReference>
<feature type="compositionally biased region" description="Basic residues" evidence="2">
    <location>
        <begin position="42"/>
        <end position="54"/>
    </location>
</feature>
<dbReference type="SMART" id="SM00577">
    <property type="entry name" value="CPDc"/>
    <property type="match status" value="1"/>
</dbReference>
<feature type="compositionally biased region" description="Basic and acidic residues" evidence="2">
    <location>
        <begin position="1"/>
        <end position="11"/>
    </location>
</feature>
<dbReference type="GO" id="GO:0015031">
    <property type="term" value="P:protein transport"/>
    <property type="evidence" value="ECO:0007669"/>
    <property type="project" value="UniProtKB-KW"/>
</dbReference>
<keyword evidence="1" id="KW-0811">Translocation</keyword>
<feature type="compositionally biased region" description="Basic and acidic residues" evidence="2">
    <location>
        <begin position="22"/>
        <end position="41"/>
    </location>
</feature>
<proteinExistence type="inferred from homology"/>
<dbReference type="STRING" id="94130.A0A2Z6R4Y8"/>
<comment type="similarity">
    <text evidence="1">Belongs to the TIM50 family.</text>
</comment>
<feature type="domain" description="FCP1 homology" evidence="3">
    <location>
        <begin position="208"/>
        <end position="378"/>
    </location>
</feature>
<feature type="compositionally biased region" description="Polar residues" evidence="2">
    <location>
        <begin position="143"/>
        <end position="163"/>
    </location>
</feature>
<keyword evidence="5" id="KW-1185">Reference proteome</keyword>
<feature type="region of interest" description="Disordered" evidence="2">
    <location>
        <begin position="1"/>
        <end position="182"/>
    </location>
</feature>
<keyword evidence="1" id="KW-0496">Mitochondrion</keyword>
<comment type="subunit">
    <text evidence="1">Component of the TIM23 complex.</text>
</comment>
<dbReference type="SUPFAM" id="SSF56784">
    <property type="entry name" value="HAD-like"/>
    <property type="match status" value="1"/>
</dbReference>
<dbReference type="InterPro" id="IPR004274">
    <property type="entry name" value="FCP1_dom"/>
</dbReference>
<dbReference type="PROSITE" id="PS50969">
    <property type="entry name" value="FCP1"/>
    <property type="match status" value="1"/>
</dbReference>
<dbReference type="Pfam" id="PF03031">
    <property type="entry name" value="NIF"/>
    <property type="match status" value="1"/>
</dbReference>
<comment type="subcellular location">
    <subcellularLocation>
        <location evidence="1">Mitochondrion inner membrane</location>
        <topology evidence="1">Single-pass membrane protein</topology>
    </subcellularLocation>
</comment>
<reference evidence="4 5" key="1">
    <citation type="submission" date="2017-11" db="EMBL/GenBank/DDBJ databases">
        <title>The genome of Rhizophagus clarus HR1 reveals common genetic basis of auxotrophy among arbuscular mycorrhizal fungi.</title>
        <authorList>
            <person name="Kobayashi Y."/>
        </authorList>
    </citation>
    <scope>NUCLEOTIDE SEQUENCE [LARGE SCALE GENOMIC DNA]</scope>
    <source>
        <strain evidence="4 5">HR1</strain>
    </source>
</reference>
<dbReference type="Gene3D" id="3.40.50.1000">
    <property type="entry name" value="HAD superfamily/HAD-like"/>
    <property type="match status" value="1"/>
</dbReference>
<name>A0A2Z6R4Y8_9GLOM</name>
<evidence type="ECO:0000259" key="3">
    <source>
        <dbReference type="PROSITE" id="PS50969"/>
    </source>
</evidence>
<evidence type="ECO:0000256" key="2">
    <source>
        <dbReference type="SAM" id="MobiDB-lite"/>
    </source>
</evidence>
<feature type="compositionally biased region" description="Polar residues" evidence="2">
    <location>
        <begin position="70"/>
        <end position="79"/>
    </location>
</feature>
<evidence type="ECO:0000256" key="1">
    <source>
        <dbReference type="RuleBase" id="RU365079"/>
    </source>
</evidence>
<feature type="compositionally biased region" description="Polar residues" evidence="2">
    <location>
        <begin position="110"/>
        <end position="126"/>
    </location>
</feature>
<keyword evidence="1" id="KW-0653">Protein transport</keyword>
<gene>
    <name evidence="4" type="ORF">RclHR1_02640006</name>
</gene>
<feature type="compositionally biased region" description="Basic and acidic residues" evidence="2">
    <location>
        <begin position="87"/>
        <end position="109"/>
    </location>
</feature>
<dbReference type="GO" id="GO:0005744">
    <property type="term" value="C:TIM23 mitochondrial import inner membrane translocase complex"/>
    <property type="evidence" value="ECO:0007669"/>
    <property type="project" value="UniProtKB-UniRule"/>
</dbReference>
<accession>A0A2Z6R4Y8</accession>
<sequence length="396" mass="47002">MDNPDQRKDVSTSEQPVRRNSVNRERFRQVKDERYYRERNRIRNKAKRDRRRQAKLNATSVQHNIHKPQNKPQNFQRQISPGYLHRPSPERFGRNHRSNRYDYDVRTRNDGYTTRRQNYTQSSRMSGSRRGHYYRSDRKRSLSPYSSNTRSCDSSRRYNNSPSPYHRRRSPESPGPTSSIKEPIIRINTQFASSSYLGKASEVTKSLKDPLPKLLVLDLNGTLVYRANGKRDIILRPFMSRFMKYIFDSSNNFAVMVWSSAQPKNVDKMVRAAFGQYEENLVAKWTRKHLNLSDQDYHQKVETIKDLEKVWKELNKSKLTTFPQIVWDQTNTILIDDSQLKAKLQPYNAIHLPDFDSERYNSMKDRELDNVIDYLRKLHMQSNVSAYIKKFPYISS</sequence>
<keyword evidence="1" id="KW-0809">Transit peptide</keyword>
<dbReference type="InterPro" id="IPR036412">
    <property type="entry name" value="HAD-like_sf"/>
</dbReference>
<dbReference type="PANTHER" id="PTHR12210">
    <property type="entry name" value="DULLARD PROTEIN PHOSPHATASE"/>
    <property type="match status" value="1"/>
</dbReference>
<dbReference type="AlphaFoldDB" id="A0A2Z6R4Y8"/>
<dbReference type="EMBL" id="BEXD01001824">
    <property type="protein sequence ID" value="GBB95892.1"/>
    <property type="molecule type" value="Genomic_DNA"/>
</dbReference>
<keyword evidence="1" id="KW-0813">Transport</keyword>
<comment type="caution">
    <text evidence="4">The sequence shown here is derived from an EMBL/GenBank/DDBJ whole genome shotgun (WGS) entry which is preliminary data.</text>
</comment>